<protein>
    <submittedName>
        <fullName evidence="3">Alpha/beta hydrolase</fullName>
    </submittedName>
</protein>
<evidence type="ECO:0000313" key="4">
    <source>
        <dbReference type="Proteomes" id="UP000502996"/>
    </source>
</evidence>
<evidence type="ECO:0000259" key="2">
    <source>
        <dbReference type="Pfam" id="PF12697"/>
    </source>
</evidence>
<keyword evidence="3" id="KW-0378">Hydrolase</keyword>
<dbReference type="Pfam" id="PF12697">
    <property type="entry name" value="Abhydrolase_6"/>
    <property type="match status" value="1"/>
</dbReference>
<evidence type="ECO:0000256" key="1">
    <source>
        <dbReference type="ARBA" id="ARBA00038115"/>
    </source>
</evidence>
<proteinExistence type="inferred from homology"/>
<dbReference type="GO" id="GO:0016787">
    <property type="term" value="F:hydrolase activity"/>
    <property type="evidence" value="ECO:0007669"/>
    <property type="project" value="UniProtKB-KW"/>
</dbReference>
<gene>
    <name evidence="3" type="ORF">G5V58_04890</name>
</gene>
<comment type="similarity">
    <text evidence="1">Belongs to the AB hydrolase superfamily. FUS2 hydrolase family.</text>
</comment>
<reference evidence="3 4" key="1">
    <citation type="submission" date="2020-02" db="EMBL/GenBank/DDBJ databases">
        <title>Full genome sequence of Nocardioides sp. R-3366.</title>
        <authorList>
            <person name="Im W.-T."/>
        </authorList>
    </citation>
    <scope>NUCLEOTIDE SEQUENCE [LARGE SCALE GENOMIC DNA]</scope>
    <source>
        <strain evidence="3 4">R-3366</strain>
    </source>
</reference>
<dbReference type="Gene3D" id="3.40.50.1820">
    <property type="entry name" value="alpha/beta hydrolase"/>
    <property type="match status" value="2"/>
</dbReference>
<dbReference type="PANTHER" id="PTHR22946">
    <property type="entry name" value="DIENELACTONE HYDROLASE DOMAIN-CONTAINING PROTEIN-RELATED"/>
    <property type="match status" value="1"/>
</dbReference>
<dbReference type="AlphaFoldDB" id="A0A6G6WA22"/>
<accession>A0A6G6WA22</accession>
<dbReference type="InterPro" id="IPR050261">
    <property type="entry name" value="FrsA_esterase"/>
</dbReference>
<dbReference type="KEGG" id="nano:G5V58_04890"/>
<dbReference type="InterPro" id="IPR029058">
    <property type="entry name" value="AB_hydrolase_fold"/>
</dbReference>
<sequence length="553" mass="60989">MWFGPEERPLFGWVSRPADGLARGGAVLCPPMGEEGRAAHRTFRRLAQALAEAGIVALRFDYDGTGDSAGLQDEPGRVAAWLDSVEAARQHLLDLGVPSVAAVGMRLGATLAGARAAEAPFSALVCWDPCVSGRTWLREGEALYGFGENATLEPPDDGLRHTPGFQYDTETATALRSVDLGKLPADRRLADRVLLLTRDDRPSVPALLERLGLETLETAAAGGQGQLLDVPPELSVVPQDALRRVVAFLAEQVAGQEAVPVKAPDAERAVVVGSEPDAAVPVRERLTRLGPDGIVGLADEPLEPTGREPWVVLVNVAAEHHIGPGRRWVEWARRWAARGYRVVRIDQSGVGDSPTLPGQADDRPFAPEWIDDMRHVVSALRTDGVPVALVGLCSGSYSAFEVAMWEHVDGIFAMNPRLTLYPAAKGTPVYTDRRRAAMLPNRPFARLAETHRILAGGLWRIYRELAVWHAPLLVPWRVLRRRTPVEIVACPDDAQHFTEVYALRPLFWWMRRRFGFRFESREDFDHSLLTRRAQLVGYERATEFLDRTLSKTP</sequence>
<feature type="domain" description="AB hydrolase-1" evidence="2">
    <location>
        <begin position="326"/>
        <end position="495"/>
    </location>
</feature>
<dbReference type="Proteomes" id="UP000502996">
    <property type="component" value="Chromosome"/>
</dbReference>
<dbReference type="EMBL" id="CP049257">
    <property type="protein sequence ID" value="QIG42188.1"/>
    <property type="molecule type" value="Genomic_DNA"/>
</dbReference>
<dbReference type="RefSeq" id="WP_165229253.1">
    <property type="nucleotide sequence ID" value="NZ_CP049257.1"/>
</dbReference>
<keyword evidence="4" id="KW-1185">Reference proteome</keyword>
<organism evidence="3 4">
    <name type="scientific">Nocardioides anomalus</name>
    <dbReference type="NCBI Taxonomy" id="2712223"/>
    <lineage>
        <taxon>Bacteria</taxon>
        <taxon>Bacillati</taxon>
        <taxon>Actinomycetota</taxon>
        <taxon>Actinomycetes</taxon>
        <taxon>Propionibacteriales</taxon>
        <taxon>Nocardioidaceae</taxon>
        <taxon>Nocardioides</taxon>
    </lineage>
</organism>
<dbReference type="SUPFAM" id="SSF53474">
    <property type="entry name" value="alpha/beta-Hydrolases"/>
    <property type="match status" value="2"/>
</dbReference>
<dbReference type="InterPro" id="IPR000073">
    <property type="entry name" value="AB_hydrolase_1"/>
</dbReference>
<evidence type="ECO:0000313" key="3">
    <source>
        <dbReference type="EMBL" id="QIG42188.1"/>
    </source>
</evidence>
<name>A0A6G6WA22_9ACTN</name>